<evidence type="ECO:0000256" key="6">
    <source>
        <dbReference type="ARBA" id="ARBA00023136"/>
    </source>
</evidence>
<keyword evidence="2 7" id="KW-0813">Transport</keyword>
<dbReference type="EMBL" id="MFGX01000097">
    <property type="protein sequence ID" value="OGF53780.1"/>
    <property type="molecule type" value="Genomic_DNA"/>
</dbReference>
<evidence type="ECO:0000313" key="9">
    <source>
        <dbReference type="EMBL" id="OGF53780.1"/>
    </source>
</evidence>
<keyword evidence="4 7" id="KW-0812">Transmembrane</keyword>
<dbReference type="InterPro" id="IPR035906">
    <property type="entry name" value="MetI-like_sf"/>
</dbReference>
<accession>A0A1F5URQ0</accession>
<dbReference type="Gene3D" id="1.10.3720.10">
    <property type="entry name" value="MetI-like"/>
    <property type="match status" value="1"/>
</dbReference>
<evidence type="ECO:0000256" key="7">
    <source>
        <dbReference type="RuleBase" id="RU363032"/>
    </source>
</evidence>
<dbReference type="Pfam" id="PF12911">
    <property type="entry name" value="OppC_N"/>
    <property type="match status" value="1"/>
</dbReference>
<dbReference type="InterPro" id="IPR000515">
    <property type="entry name" value="MetI-like"/>
</dbReference>
<dbReference type="CDD" id="cd06261">
    <property type="entry name" value="TM_PBP2"/>
    <property type="match status" value="1"/>
</dbReference>
<dbReference type="PROSITE" id="PS50928">
    <property type="entry name" value="ABC_TM1"/>
    <property type="match status" value="1"/>
</dbReference>
<evidence type="ECO:0000256" key="4">
    <source>
        <dbReference type="ARBA" id="ARBA00022692"/>
    </source>
</evidence>
<dbReference type="STRING" id="1817864.A2Z21_03450"/>
<feature type="transmembrane region" description="Helical" evidence="7">
    <location>
        <begin position="132"/>
        <end position="156"/>
    </location>
</feature>
<dbReference type="GO" id="GO:0005886">
    <property type="term" value="C:plasma membrane"/>
    <property type="evidence" value="ECO:0007669"/>
    <property type="project" value="UniProtKB-SubCell"/>
</dbReference>
<feature type="transmembrane region" description="Helical" evidence="7">
    <location>
        <begin position="20"/>
        <end position="38"/>
    </location>
</feature>
<feature type="transmembrane region" description="Helical" evidence="7">
    <location>
        <begin position="214"/>
        <end position="242"/>
    </location>
</feature>
<keyword evidence="3" id="KW-1003">Cell membrane</keyword>
<comment type="subcellular location">
    <subcellularLocation>
        <location evidence="1 7">Cell membrane</location>
        <topology evidence="1 7">Multi-pass membrane protein</topology>
    </subcellularLocation>
</comment>
<sequence>MRATRDTLLQLLKNPLSTVGLFLLVIFATVALFAPLLAPPERPNAPYQIPQREIVRPFQAPQGKDVYETTPTPPSANHILGTTQDYYDIYYTLIWGARNAFKLGILIVLSTLMIGVVVGAVSAYFGGWVDEILMRIVEIFLVFPFLLATLVLTTILGRGLDKIVIAFIVFGWPGYARFVRGEVLHVKENAYVEAARAAGAGSRRVIFRHVLPNAIYPVLVLASLDIGSIVLSASALSFLGLIPEGFADWGQLIGFSRNWILGTVQNPLEYWYTIIFPGLAISLFVLGWNLLGDAVRDIFDPRLRGSRSRSS</sequence>
<protein>
    <submittedName>
        <fullName evidence="9">Peptide ABC transporter permease</fullName>
    </submittedName>
</protein>
<dbReference type="InterPro" id="IPR025966">
    <property type="entry name" value="OppC_N"/>
</dbReference>
<dbReference type="PANTHER" id="PTHR43386:SF1">
    <property type="entry name" value="D,D-DIPEPTIDE TRANSPORT SYSTEM PERMEASE PROTEIN DDPC-RELATED"/>
    <property type="match status" value="1"/>
</dbReference>
<evidence type="ECO:0000256" key="1">
    <source>
        <dbReference type="ARBA" id="ARBA00004651"/>
    </source>
</evidence>
<name>A0A1F5URQ0_FRAXR</name>
<dbReference type="InterPro" id="IPR050366">
    <property type="entry name" value="BP-dependent_transpt_permease"/>
</dbReference>
<dbReference type="AlphaFoldDB" id="A0A1F5URQ0"/>
<reference evidence="9 10" key="1">
    <citation type="journal article" date="2016" name="Nat. Commun.">
        <title>Thousands of microbial genomes shed light on interconnected biogeochemical processes in an aquifer system.</title>
        <authorList>
            <person name="Anantharaman K."/>
            <person name="Brown C.T."/>
            <person name="Hug L.A."/>
            <person name="Sharon I."/>
            <person name="Castelle C.J."/>
            <person name="Probst A.J."/>
            <person name="Thomas B.C."/>
            <person name="Singh A."/>
            <person name="Wilkins M.J."/>
            <person name="Karaoz U."/>
            <person name="Brodie E.L."/>
            <person name="Williams K.H."/>
            <person name="Hubbard S.S."/>
            <person name="Banfield J.F."/>
        </authorList>
    </citation>
    <scope>NUCLEOTIDE SEQUENCE [LARGE SCALE GENOMIC DNA]</scope>
    <source>
        <strain evidence="10">RBG_16_55_9</strain>
    </source>
</reference>
<comment type="similarity">
    <text evidence="7">Belongs to the binding-protein-dependent transport system permease family.</text>
</comment>
<evidence type="ECO:0000313" key="10">
    <source>
        <dbReference type="Proteomes" id="UP000179157"/>
    </source>
</evidence>
<feature type="transmembrane region" description="Helical" evidence="7">
    <location>
        <begin position="103"/>
        <end position="126"/>
    </location>
</feature>
<dbReference type="Pfam" id="PF00528">
    <property type="entry name" value="BPD_transp_1"/>
    <property type="match status" value="1"/>
</dbReference>
<proteinExistence type="inferred from homology"/>
<organism evidence="9 10">
    <name type="scientific">Fraserbacteria sp. (strain RBG_16_55_9)</name>
    <dbReference type="NCBI Taxonomy" id="1817864"/>
    <lineage>
        <taxon>Bacteria</taxon>
        <taxon>Candidatus Fraseribacteriota</taxon>
    </lineage>
</organism>
<evidence type="ECO:0000256" key="5">
    <source>
        <dbReference type="ARBA" id="ARBA00022989"/>
    </source>
</evidence>
<evidence type="ECO:0000256" key="3">
    <source>
        <dbReference type="ARBA" id="ARBA00022475"/>
    </source>
</evidence>
<evidence type="ECO:0000256" key="2">
    <source>
        <dbReference type="ARBA" id="ARBA00022448"/>
    </source>
</evidence>
<comment type="caution">
    <text evidence="9">The sequence shown here is derived from an EMBL/GenBank/DDBJ whole genome shotgun (WGS) entry which is preliminary data.</text>
</comment>
<feature type="domain" description="ABC transmembrane type-1" evidence="8">
    <location>
        <begin position="97"/>
        <end position="292"/>
    </location>
</feature>
<evidence type="ECO:0000259" key="8">
    <source>
        <dbReference type="PROSITE" id="PS50928"/>
    </source>
</evidence>
<gene>
    <name evidence="9" type="ORF">A2Z21_03450</name>
</gene>
<feature type="transmembrane region" description="Helical" evidence="7">
    <location>
        <begin position="270"/>
        <end position="291"/>
    </location>
</feature>
<dbReference type="GO" id="GO:0055085">
    <property type="term" value="P:transmembrane transport"/>
    <property type="evidence" value="ECO:0007669"/>
    <property type="project" value="InterPro"/>
</dbReference>
<keyword evidence="6 7" id="KW-0472">Membrane</keyword>
<keyword evidence="5 7" id="KW-1133">Transmembrane helix</keyword>
<dbReference type="SUPFAM" id="SSF161098">
    <property type="entry name" value="MetI-like"/>
    <property type="match status" value="1"/>
</dbReference>
<dbReference type="Proteomes" id="UP000179157">
    <property type="component" value="Unassembled WGS sequence"/>
</dbReference>
<dbReference type="PANTHER" id="PTHR43386">
    <property type="entry name" value="OLIGOPEPTIDE TRANSPORT SYSTEM PERMEASE PROTEIN APPC"/>
    <property type="match status" value="1"/>
</dbReference>